<dbReference type="Proteomes" id="UP000215731">
    <property type="component" value="Unassembled WGS sequence"/>
</dbReference>
<reference evidence="1 2" key="1">
    <citation type="journal article" date="2014" name="Front. Microbiol.">
        <title>Population and genomic analysis of the genus Halorubrum.</title>
        <authorList>
            <person name="Fullmer M.S."/>
            <person name="Soucy S.M."/>
            <person name="Swithers K.S."/>
            <person name="Makkay A.M."/>
            <person name="Wheeler R."/>
            <person name="Ventosa A."/>
            <person name="Gogarten J.P."/>
            <person name="Papke R.T."/>
        </authorList>
    </citation>
    <scope>NUCLEOTIDE SEQUENCE [LARGE SCALE GENOMIC DNA]</scope>
    <source>
        <strain evidence="1 2">Ga36</strain>
    </source>
</reference>
<dbReference type="EMBL" id="NHOZ01000092">
    <property type="protein sequence ID" value="OYR62545.1"/>
    <property type="molecule type" value="Genomic_DNA"/>
</dbReference>
<dbReference type="SUPFAM" id="SSF53335">
    <property type="entry name" value="S-adenosyl-L-methionine-dependent methyltransferases"/>
    <property type="match status" value="1"/>
</dbReference>
<dbReference type="Gene3D" id="3.40.50.150">
    <property type="entry name" value="Vaccinia Virus protein VP39"/>
    <property type="match status" value="1"/>
</dbReference>
<comment type="caution">
    <text evidence="1">The sequence shown here is derived from an EMBL/GenBank/DDBJ whole genome shotgun (WGS) entry which is preliminary data.</text>
</comment>
<protein>
    <submittedName>
        <fullName evidence="1">Uncharacterized protein</fullName>
    </submittedName>
</protein>
<accession>A0A256J179</accession>
<proteinExistence type="predicted"/>
<sequence>MDQTVHEVRDGQQYVVGDVGEVLPTIEEEAHVIYLDDAWARPQRGDWYGVEYETHGFAPNNGSEHDGITTADIIDLCEDALVDGGWLIADADDWLLPRLIDYIRENWGDVAASYKGGGYRRIGGVTFVSKSGEPDCSTPGMYLSNGGYPVVFAHKGETDRKTSVSARQITPQASFDGDWGSVKPIEPYRNWIDGLMSEGEHLIVPCAGTAPAAIAVEELFGENVRYTCVDNEREALEMFKQRRAEANLPKKGVSSYD</sequence>
<gene>
    <name evidence="1" type="ORF">DJ80_09880</name>
</gene>
<dbReference type="AlphaFoldDB" id="A0A256J179"/>
<name>A0A256J179_HALEZ</name>
<evidence type="ECO:0000313" key="2">
    <source>
        <dbReference type="Proteomes" id="UP000215731"/>
    </source>
</evidence>
<dbReference type="RefSeq" id="WP_094553198.1">
    <property type="nucleotide sequence ID" value="NZ_NHOZ01000092.1"/>
</dbReference>
<evidence type="ECO:0000313" key="1">
    <source>
        <dbReference type="EMBL" id="OYR62545.1"/>
    </source>
</evidence>
<dbReference type="InterPro" id="IPR029063">
    <property type="entry name" value="SAM-dependent_MTases_sf"/>
</dbReference>
<organism evidence="1 2">
    <name type="scientific">Halorubrum ezzemoulense</name>
    <name type="common">Halorubrum chaoviator</name>
    <dbReference type="NCBI Taxonomy" id="337243"/>
    <lineage>
        <taxon>Archaea</taxon>
        <taxon>Methanobacteriati</taxon>
        <taxon>Methanobacteriota</taxon>
        <taxon>Stenosarchaea group</taxon>
        <taxon>Halobacteria</taxon>
        <taxon>Halobacteriales</taxon>
        <taxon>Haloferacaceae</taxon>
        <taxon>Halorubrum</taxon>
    </lineage>
</organism>